<dbReference type="GO" id="GO:0016020">
    <property type="term" value="C:membrane"/>
    <property type="evidence" value="ECO:0007669"/>
    <property type="project" value="InterPro"/>
</dbReference>
<sequence length="1076" mass="124306">MKFFKTILILSCFHLHGISLFPQYDSLIFKIASNPLLKDYNLRKICADKTGKLWFATDKGVISYDGNDITLFKHEEGDSTTLNVSSSGRLYLDDSNNLYVFTIPGQEYLNTVTGKVTHLYIQLREEDKSKISFPYAFSQPFIDDDASIWMGMYNVGFIHYSRKTKQTTYYTSANNLSFRASSVYAIERDMRNKNVLWLATNDGIYSFNKIDKTINRSFRCSNPKDSTGFDKEITGIDEGIDTIWFVTPNSGMGCYDKRTGIYTMFPYRDKKGGLHKLLNIIFFQRKNADEYYVSEDDKLPGTFNTKTHKYYFTAEVNDKLPAIQLRHFITDSSENVWSLIFYQLYLAKHTANQLKTFKLPPSKTVNNLENVFKTAVWDSRNKCYYVAFDTRNEVFVLDTNMRLMHTLPIEQKYSVISNELARSVQVGTGTLQKIISNAEKEINAFDMALDEDGRLWLCGSSLWVYDIGSKKIVVPKINPAINFKQLRFQNFIFRKANIYLQPSNPSSKAIYVINSKQLSCDSILLPAEVLKDTSGRNQADKIIDIIQVDKKEEFAYFCYNRTVFQFNLLTKTARKIITETEQEKPFQHFFNMCWYLLDDMNNLWVASLSGIKIYETKNLNLIKQIPFEKDVYPIQLCNINDQGVVCVLNSAGVLLIDYIHNRQYKFGLSDGLISVFNSGITCVNNQLFIGAVDYLHTIALSTIINNRPARKCYLSRIQIFNQPVKTDSLPAFLHSLTLKHNQNFITLTFSSTEYDQPERLEYRYKMEGINKTWVYANYLDRAIHYNNLKPGNYFFYADVKNADGQWSADGVRLSIIIQPAWWQTDVFIFLLAFTIIAAVTLFVQWRITSVRKQEQLKAKYQKELLELEAKALRAQMNPHFIFNCMNSIKSLIQKNENEKAILYLTTFSKLIRIVFQNSDKRDISLHDELETCRLYVQLESMRFGDKFSYAFNINESIDLKSVKVPALIIQPFIENAIWHGIMLKSDSGMLTVTIDATDHTIYCIIDDDGIGREVARQNSFKSESSMHESKGVRLTQARLNLDNLLNEKKANLEIIDKLDENNMPGGTTVILNFNEY</sequence>
<keyword evidence="2" id="KW-0812">Transmembrane</keyword>
<dbReference type="PANTHER" id="PTHR34220">
    <property type="entry name" value="SENSOR HISTIDINE KINASE YPDA"/>
    <property type="match status" value="1"/>
</dbReference>
<dbReference type="Pfam" id="PF07495">
    <property type="entry name" value="Y_Y_Y"/>
    <property type="match status" value="1"/>
</dbReference>
<keyword evidence="2" id="KW-1133">Transmembrane helix</keyword>
<dbReference type="InterPro" id="IPR036890">
    <property type="entry name" value="HATPase_C_sf"/>
</dbReference>
<dbReference type="InterPro" id="IPR011123">
    <property type="entry name" value="Y_Y_Y"/>
</dbReference>
<dbReference type="SUPFAM" id="SSF69322">
    <property type="entry name" value="Tricorn protease domain 2"/>
    <property type="match status" value="1"/>
</dbReference>
<evidence type="ECO:0000259" key="4">
    <source>
        <dbReference type="Pfam" id="PF07495"/>
    </source>
</evidence>
<dbReference type="Pfam" id="PF06580">
    <property type="entry name" value="His_kinase"/>
    <property type="match status" value="1"/>
</dbReference>
<feature type="transmembrane region" description="Helical" evidence="2">
    <location>
        <begin position="820"/>
        <end position="843"/>
    </location>
</feature>
<protein>
    <submittedName>
        <fullName evidence="5">Y_Y_Y domain-containing protein</fullName>
    </submittedName>
</protein>
<dbReference type="EMBL" id="FOXQ01000001">
    <property type="protein sequence ID" value="SFP64720.1"/>
    <property type="molecule type" value="Genomic_DNA"/>
</dbReference>
<feature type="domain" description="Two component regulator three Y" evidence="4">
    <location>
        <begin position="754"/>
        <end position="817"/>
    </location>
</feature>
<feature type="domain" description="Signal transduction histidine kinase internal region" evidence="3">
    <location>
        <begin position="868"/>
        <end position="947"/>
    </location>
</feature>
<dbReference type="RefSeq" id="WP_090654222.1">
    <property type="nucleotide sequence ID" value="NZ_FOXQ01000001.1"/>
</dbReference>
<name>A0A1I5S207_9BACT</name>
<evidence type="ECO:0000313" key="6">
    <source>
        <dbReference type="Proteomes" id="UP000199031"/>
    </source>
</evidence>
<dbReference type="GO" id="GO:0000155">
    <property type="term" value="F:phosphorelay sensor kinase activity"/>
    <property type="evidence" value="ECO:0007669"/>
    <property type="project" value="InterPro"/>
</dbReference>
<dbReference type="SUPFAM" id="SSF63829">
    <property type="entry name" value="Calcium-dependent phosphotriesterase"/>
    <property type="match status" value="1"/>
</dbReference>
<dbReference type="SUPFAM" id="SSF55874">
    <property type="entry name" value="ATPase domain of HSP90 chaperone/DNA topoisomerase II/histidine kinase"/>
    <property type="match status" value="1"/>
</dbReference>
<dbReference type="OrthoDB" id="9809670at2"/>
<dbReference type="Gene3D" id="2.60.40.10">
    <property type="entry name" value="Immunoglobulins"/>
    <property type="match status" value="1"/>
</dbReference>
<dbReference type="InterPro" id="IPR013783">
    <property type="entry name" value="Ig-like_fold"/>
</dbReference>
<dbReference type="InterPro" id="IPR015943">
    <property type="entry name" value="WD40/YVTN_repeat-like_dom_sf"/>
</dbReference>
<feature type="coiled-coil region" evidence="1">
    <location>
        <begin position="850"/>
        <end position="877"/>
    </location>
</feature>
<dbReference type="InterPro" id="IPR050640">
    <property type="entry name" value="Bact_2-comp_sensor_kinase"/>
</dbReference>
<gene>
    <name evidence="5" type="ORF">SAMN05444277_101540</name>
</gene>
<evidence type="ECO:0000256" key="1">
    <source>
        <dbReference type="SAM" id="Coils"/>
    </source>
</evidence>
<keyword evidence="1" id="KW-0175">Coiled coil</keyword>
<accession>A0A1I5S207</accession>
<dbReference type="Proteomes" id="UP000199031">
    <property type="component" value="Unassembled WGS sequence"/>
</dbReference>
<dbReference type="Gene3D" id="2.130.10.10">
    <property type="entry name" value="YVTN repeat-like/Quinoprotein amine dehydrogenase"/>
    <property type="match status" value="3"/>
</dbReference>
<dbReference type="Gene3D" id="3.30.565.10">
    <property type="entry name" value="Histidine kinase-like ATPase, C-terminal domain"/>
    <property type="match status" value="1"/>
</dbReference>
<reference evidence="5 6" key="1">
    <citation type="submission" date="2016-10" db="EMBL/GenBank/DDBJ databases">
        <authorList>
            <person name="de Groot N.N."/>
        </authorList>
    </citation>
    <scope>NUCLEOTIDE SEQUENCE [LARGE SCALE GENOMIC DNA]</scope>
    <source>
        <strain evidence="5 6">DSM 28286</strain>
    </source>
</reference>
<dbReference type="PANTHER" id="PTHR34220:SF7">
    <property type="entry name" value="SENSOR HISTIDINE KINASE YPDA"/>
    <property type="match status" value="1"/>
</dbReference>
<evidence type="ECO:0000259" key="3">
    <source>
        <dbReference type="Pfam" id="PF06580"/>
    </source>
</evidence>
<keyword evidence="2" id="KW-0472">Membrane</keyword>
<dbReference type="AlphaFoldDB" id="A0A1I5S207"/>
<dbReference type="InterPro" id="IPR010559">
    <property type="entry name" value="Sig_transdc_His_kin_internal"/>
</dbReference>
<dbReference type="STRING" id="1465490.SAMN05444277_101540"/>
<keyword evidence="6" id="KW-1185">Reference proteome</keyword>
<evidence type="ECO:0000313" key="5">
    <source>
        <dbReference type="EMBL" id="SFP64720.1"/>
    </source>
</evidence>
<proteinExistence type="predicted"/>
<organism evidence="5 6">
    <name type="scientific">Parafilimonas terrae</name>
    <dbReference type="NCBI Taxonomy" id="1465490"/>
    <lineage>
        <taxon>Bacteria</taxon>
        <taxon>Pseudomonadati</taxon>
        <taxon>Bacteroidota</taxon>
        <taxon>Chitinophagia</taxon>
        <taxon>Chitinophagales</taxon>
        <taxon>Chitinophagaceae</taxon>
        <taxon>Parafilimonas</taxon>
    </lineage>
</organism>
<evidence type="ECO:0000256" key="2">
    <source>
        <dbReference type="SAM" id="Phobius"/>
    </source>
</evidence>